<dbReference type="InterPro" id="IPR019999">
    <property type="entry name" value="Anth_synth_I-like"/>
</dbReference>
<evidence type="ECO:0000313" key="3">
    <source>
        <dbReference type="Proteomes" id="UP000078397"/>
    </source>
</evidence>
<dbReference type="GO" id="GO:0000162">
    <property type="term" value="P:L-tryptophan biosynthetic process"/>
    <property type="evidence" value="ECO:0007669"/>
    <property type="project" value="TreeGrafter"/>
</dbReference>
<dbReference type="InterPro" id="IPR005801">
    <property type="entry name" value="ADC_synthase"/>
</dbReference>
<evidence type="ECO:0000313" key="2">
    <source>
        <dbReference type="EMBL" id="OAQ59547.1"/>
    </source>
</evidence>
<comment type="caution">
    <text evidence="2">The sequence shown here is derived from an EMBL/GenBank/DDBJ whole genome shotgun (WGS) entry which is preliminary data.</text>
</comment>
<proteinExistence type="predicted"/>
<dbReference type="InterPro" id="IPR015890">
    <property type="entry name" value="Chorismate_C"/>
</dbReference>
<dbReference type="EMBL" id="LSBJ02000002">
    <property type="protein sequence ID" value="OAQ59547.1"/>
    <property type="molecule type" value="Genomic_DNA"/>
</dbReference>
<dbReference type="AlphaFoldDB" id="A0A179F272"/>
<dbReference type="Proteomes" id="UP000078397">
    <property type="component" value="Unassembled WGS sequence"/>
</dbReference>
<dbReference type="OrthoDB" id="1865897at2759"/>
<reference evidence="2 3" key="1">
    <citation type="journal article" date="2016" name="PLoS Pathog.">
        <title>Biosynthesis of antibiotic leucinostatins in bio-control fungus Purpureocillium lilacinum and their inhibition on phytophthora revealed by genome mining.</title>
        <authorList>
            <person name="Wang G."/>
            <person name="Liu Z."/>
            <person name="Lin R."/>
            <person name="Li E."/>
            <person name="Mao Z."/>
            <person name="Ling J."/>
            <person name="Yang Y."/>
            <person name="Yin W.B."/>
            <person name="Xie B."/>
        </authorList>
    </citation>
    <scope>NUCLEOTIDE SEQUENCE [LARGE SCALE GENOMIC DNA]</scope>
    <source>
        <strain evidence="2">170</strain>
    </source>
</reference>
<protein>
    <submittedName>
        <fullName evidence="2">Salicylate synthase</fullName>
    </submittedName>
</protein>
<accession>A0A179F272</accession>
<dbReference type="PANTHER" id="PTHR11236:SF9">
    <property type="entry name" value="ANTHRANILATE SYNTHASE COMPONENT 1"/>
    <property type="match status" value="1"/>
</dbReference>
<dbReference type="Gene3D" id="3.60.120.10">
    <property type="entry name" value="Anthranilate synthase"/>
    <property type="match status" value="1"/>
</dbReference>
<feature type="domain" description="Chorismate-utilising enzyme C-terminal" evidence="1">
    <location>
        <begin position="145"/>
        <end position="397"/>
    </location>
</feature>
<sequence>MLSETTTLPKAPGSALDAVVGILSKYQGGEYYTYEDSDTWYIGIGSHASLVVSPDGKTATKFSHDEKKESFPVAGSLNNTARAFVTENSSLGRIFGQVGFNYSAIVSGQSYNCGHWPVLSLVDLIGGAIPTLSTAFMEVDVEMGRDDYISRVGLAISQIKEGRYCKAIPSRMVNLPKRVDMLATLYHGRRANTPARTFTVSHAGIQATGFSPEVLLSIKNDTVFTEALAGTQLSNAADSKLTNNALLNDPKEVMEHCIAIKGSIRRLSHICPPESISVKDFMSFMPRGNVQRLFSHVSGTLRPGTDGWDALLGLVANITVPGMPGQGNMEAINTFEPHPRDMYCGAVLMLDPAASLFEATLVIRTVFQDEQRQWLQAGAGVTALSKPEREFTETCEKLGSIFPYVVAETEA</sequence>
<organism evidence="2 3">
    <name type="scientific">Pochonia chlamydosporia 170</name>
    <dbReference type="NCBI Taxonomy" id="1380566"/>
    <lineage>
        <taxon>Eukaryota</taxon>
        <taxon>Fungi</taxon>
        <taxon>Dikarya</taxon>
        <taxon>Ascomycota</taxon>
        <taxon>Pezizomycotina</taxon>
        <taxon>Sordariomycetes</taxon>
        <taxon>Hypocreomycetidae</taxon>
        <taxon>Hypocreales</taxon>
        <taxon>Clavicipitaceae</taxon>
        <taxon>Pochonia</taxon>
    </lineage>
</organism>
<evidence type="ECO:0000259" key="1">
    <source>
        <dbReference type="Pfam" id="PF00425"/>
    </source>
</evidence>
<gene>
    <name evidence="2" type="ORF">VFPPC_03779</name>
</gene>
<keyword evidence="3" id="KW-1185">Reference proteome</keyword>
<name>A0A179F272_METCM</name>
<dbReference type="RefSeq" id="XP_018137540.1">
    <property type="nucleotide sequence ID" value="XM_018283238.1"/>
</dbReference>
<dbReference type="SUPFAM" id="SSF56322">
    <property type="entry name" value="ADC synthase"/>
    <property type="match status" value="1"/>
</dbReference>
<dbReference type="PANTHER" id="PTHR11236">
    <property type="entry name" value="AMINOBENZOATE/ANTHRANILATE SYNTHASE"/>
    <property type="match status" value="1"/>
</dbReference>
<dbReference type="KEGG" id="pchm:VFPPC_03779"/>
<dbReference type="GeneID" id="28847232"/>
<dbReference type="STRING" id="1380566.A0A179F272"/>
<dbReference type="Pfam" id="PF00425">
    <property type="entry name" value="Chorismate_bind"/>
    <property type="match status" value="1"/>
</dbReference>